<sequence length="161" mass="17468">MGTAALRSGLLHSHHLHPNWPMGHHPADADHVRYGRASEAGGFQTRPVAPGAGRCGDLSPLSGDAARRLAAGAAVSYAAGAFRRDGAGRQRRQRDRLQRDDLSCQRGCGAVGNHLLGLHPRRRRGDTAAHPSVRRRAYSGRTSWACCSAFCRLWSSPSRWD</sequence>
<name>A0A377TK72_KLEPN</name>
<proteinExistence type="predicted"/>
<evidence type="ECO:0000313" key="1">
    <source>
        <dbReference type="EMBL" id="STS79386.1"/>
    </source>
</evidence>
<dbReference type="AlphaFoldDB" id="A0A377TK72"/>
<protein>
    <submittedName>
        <fullName evidence="1">Uncharacterized protein</fullName>
    </submittedName>
</protein>
<accession>A0A377TK72</accession>
<gene>
    <name evidence="1" type="ORF">NCTC9140_01064</name>
</gene>
<dbReference type="Proteomes" id="UP000254938">
    <property type="component" value="Unassembled WGS sequence"/>
</dbReference>
<dbReference type="EMBL" id="UGKQ01000007">
    <property type="protein sequence ID" value="STS79386.1"/>
    <property type="molecule type" value="Genomic_DNA"/>
</dbReference>
<reference evidence="1 2" key="1">
    <citation type="submission" date="2018-06" db="EMBL/GenBank/DDBJ databases">
        <authorList>
            <consortium name="Pathogen Informatics"/>
            <person name="Doyle S."/>
        </authorList>
    </citation>
    <scope>NUCLEOTIDE SEQUENCE [LARGE SCALE GENOMIC DNA]</scope>
    <source>
        <strain evidence="1 2">NCTC9140</strain>
    </source>
</reference>
<evidence type="ECO:0000313" key="2">
    <source>
        <dbReference type="Proteomes" id="UP000254938"/>
    </source>
</evidence>
<organism evidence="1 2">
    <name type="scientific">Klebsiella pneumoniae</name>
    <dbReference type="NCBI Taxonomy" id="573"/>
    <lineage>
        <taxon>Bacteria</taxon>
        <taxon>Pseudomonadati</taxon>
        <taxon>Pseudomonadota</taxon>
        <taxon>Gammaproteobacteria</taxon>
        <taxon>Enterobacterales</taxon>
        <taxon>Enterobacteriaceae</taxon>
        <taxon>Klebsiella/Raoultella group</taxon>
        <taxon>Klebsiella</taxon>
        <taxon>Klebsiella pneumoniae complex</taxon>
    </lineage>
</organism>